<accession>A0A9E9C8X6</accession>
<protein>
    <submittedName>
        <fullName evidence="1">NblA/ycf18 family protein</fullName>
    </submittedName>
</protein>
<dbReference type="KEGG" id="tsin:OXH18_07900"/>
<organism evidence="1 2">
    <name type="scientific">Thermocoleostomius sinensis A174</name>
    <dbReference type="NCBI Taxonomy" id="2016057"/>
    <lineage>
        <taxon>Bacteria</taxon>
        <taxon>Bacillati</taxon>
        <taxon>Cyanobacteriota</taxon>
        <taxon>Cyanophyceae</taxon>
        <taxon>Oculatellales</taxon>
        <taxon>Oculatellaceae</taxon>
        <taxon>Thermocoleostomius</taxon>
    </lineage>
</organism>
<dbReference type="Proteomes" id="UP001163152">
    <property type="component" value="Chromosome"/>
</dbReference>
<dbReference type="AlphaFoldDB" id="A0A9E9C8X6"/>
<evidence type="ECO:0000313" key="2">
    <source>
        <dbReference type="Proteomes" id="UP001163152"/>
    </source>
</evidence>
<dbReference type="InterPro" id="IPR007574">
    <property type="entry name" value="NblA"/>
</dbReference>
<gene>
    <name evidence="1" type="ORF">OXH18_07900</name>
</gene>
<evidence type="ECO:0000313" key="1">
    <source>
        <dbReference type="EMBL" id="WAL61894.1"/>
    </source>
</evidence>
<dbReference type="SUPFAM" id="SSF109859">
    <property type="entry name" value="NblA-like"/>
    <property type="match status" value="1"/>
</dbReference>
<dbReference type="InterPro" id="IPR036904">
    <property type="entry name" value="NblA_sf"/>
</dbReference>
<proteinExistence type="predicted"/>
<dbReference type="Gene3D" id="1.10.287.670">
    <property type="entry name" value="Phycobilisome degradation protein NblA"/>
    <property type="match status" value="1"/>
</dbReference>
<dbReference type="EMBL" id="CP113797">
    <property type="protein sequence ID" value="WAL61894.1"/>
    <property type="molecule type" value="Genomic_DNA"/>
</dbReference>
<dbReference type="Pfam" id="PF04485">
    <property type="entry name" value="NblA"/>
    <property type="match status" value="1"/>
</dbReference>
<sequence length="72" mass="8611">MDTHPQLSLEQEFNHRSFADQVRRMSREQAQEILIKFHEDMLVRENLYRDMLKNAWGIGQEDWLTDSLFSAG</sequence>
<dbReference type="RefSeq" id="WP_268611962.1">
    <property type="nucleotide sequence ID" value="NZ_CP113797.1"/>
</dbReference>
<keyword evidence="2" id="KW-1185">Reference proteome</keyword>
<reference evidence="1" key="1">
    <citation type="submission" date="2022-12" db="EMBL/GenBank/DDBJ databases">
        <title>Polyphasic identification of a Novel Hot-Spring Cyanobacterium Ocullathermofonsia sinensis gen nov. sp. nov. and Genomic Insights on its Adaptations to the Thermal Habitat.</title>
        <authorList>
            <person name="Daroch M."/>
            <person name="Tang J."/>
            <person name="Jiang Y."/>
        </authorList>
    </citation>
    <scope>NUCLEOTIDE SEQUENCE</scope>
    <source>
        <strain evidence="1">PKUAC-SCTA174</strain>
    </source>
</reference>
<name>A0A9E9C8X6_9CYAN</name>